<dbReference type="InterPro" id="IPR012337">
    <property type="entry name" value="RNaseH-like_sf"/>
</dbReference>
<dbReference type="InterPro" id="IPR036397">
    <property type="entry name" value="RNaseH_sf"/>
</dbReference>
<dbReference type="PROSITE" id="PS50994">
    <property type="entry name" value="INTEGRASE"/>
    <property type="match status" value="1"/>
</dbReference>
<evidence type="ECO:0000313" key="21">
    <source>
        <dbReference type="EMBL" id="CAF2091611.1"/>
    </source>
</evidence>
<dbReference type="SUPFAM" id="SSF54160">
    <property type="entry name" value="Chromo domain-like"/>
    <property type="match status" value="1"/>
</dbReference>
<keyword evidence="6" id="KW-0547">Nucleotide-binding</keyword>
<dbReference type="Gene3D" id="3.30.420.10">
    <property type="entry name" value="Ribonuclease H-like superfamily/Ribonuclease H"/>
    <property type="match status" value="1"/>
</dbReference>
<dbReference type="GO" id="GO:0003676">
    <property type="term" value="F:nucleic acid binding"/>
    <property type="evidence" value="ECO:0007669"/>
    <property type="project" value="InterPro"/>
</dbReference>
<evidence type="ECO:0000256" key="2">
    <source>
        <dbReference type="ARBA" id="ARBA00022612"/>
    </source>
</evidence>
<dbReference type="InterPro" id="IPR016197">
    <property type="entry name" value="Chromo-like_dom_sf"/>
</dbReference>
<evidence type="ECO:0000256" key="15">
    <source>
        <dbReference type="ARBA" id="ARBA00023113"/>
    </source>
</evidence>
<evidence type="ECO:0000256" key="8">
    <source>
        <dbReference type="ARBA" id="ARBA00022759"/>
    </source>
</evidence>
<dbReference type="GO" id="GO:0005524">
    <property type="term" value="F:ATP binding"/>
    <property type="evidence" value="ECO:0007669"/>
    <property type="project" value="UniProtKB-KW"/>
</dbReference>
<evidence type="ECO:0000256" key="16">
    <source>
        <dbReference type="ARBA" id="ARBA00023172"/>
    </source>
</evidence>
<dbReference type="Pfam" id="PF22936">
    <property type="entry name" value="Pol_BBD"/>
    <property type="match status" value="1"/>
</dbReference>
<keyword evidence="13" id="KW-0695">RNA-directed DNA polymerase</keyword>
<gene>
    <name evidence="22" type="ORF">OVN521_LOCUS22531</name>
    <name evidence="21" type="ORF">WKI299_LOCUS18232</name>
</gene>
<keyword evidence="2" id="KW-1188">Viral release from host cell</keyword>
<feature type="domain" description="Chromo" evidence="19">
    <location>
        <begin position="822"/>
        <end position="879"/>
    </location>
</feature>
<evidence type="ECO:0000313" key="23">
    <source>
        <dbReference type="Proteomes" id="UP000663856"/>
    </source>
</evidence>
<evidence type="ECO:0000256" key="14">
    <source>
        <dbReference type="ARBA" id="ARBA00022932"/>
    </source>
</evidence>
<dbReference type="GO" id="GO:0003964">
    <property type="term" value="F:RNA-directed DNA polymerase activity"/>
    <property type="evidence" value="ECO:0007669"/>
    <property type="project" value="UniProtKB-KW"/>
</dbReference>
<evidence type="ECO:0000256" key="11">
    <source>
        <dbReference type="ARBA" id="ARBA00022842"/>
    </source>
</evidence>
<keyword evidence="14" id="KW-0548">Nucleotidyltransferase</keyword>
<dbReference type="Pfam" id="PF19259">
    <property type="entry name" value="Ty3_capsid"/>
    <property type="match status" value="1"/>
</dbReference>
<dbReference type="SUPFAM" id="SSF53098">
    <property type="entry name" value="Ribonuclease H-like"/>
    <property type="match status" value="1"/>
</dbReference>
<keyword evidence="10" id="KW-0067">ATP-binding</keyword>
<keyword evidence="8" id="KW-0255">Endonuclease</keyword>
<keyword evidence="9" id="KW-0378">Hydrolase</keyword>
<sequence length="1422" mass="164467">MHGPCSRNTIRHSTSEEAENSTVSATDSVTISVTELTSLVETTVQRALSNTNNINSQPNSLGSGILNLEHDTEILDNEVNDKDVRDVIKGVRERIPPFDGRGSPAKMFEFLKKLNHYFKLVKLTEKHKIAITIAHFEQTANTWYNMECSRNPPGTMNELITRMHCRFIPINYEDHILFRLKNLKQLDKSVTHYNDIFLSLTDQLVDMRQREKLSYFISGLNWKISNDITSSIENTRTYEAALQSALRRERIIIEQRRPQNEQNNNSRIRSLPNTLSTMNSRNSQLNYNGRNRHWQNENPRISANMVGRQHRFDHSRNRCTLCNEYGHSSRYCSRVTDFITSQESRNSSEKPHAMFSKARNIIDKDDSTYTEFLIDSGCSQHMTPHRNILTDLKPHVVKVTVANNSTIESTHIGNFYTKIGDTDIVLTDVLLIPKLSRSLLSVHAATKHGFTFQFMRNRQLVISHPTIPSTKVQFSCDGYQINFPEFGKLISMNIAKQDYKTIHENLGHPGKTKTQQILANTGQQAIIPKNFICECCMKGRATRNPFKTSHSKTNTCLQLVHSDVMGPFKANDLYQTKFVLTFIDDFTRYSQVFLLRSKTATEVLSSFKTFLAWSQTKTGQKLKRFRSDNGTEYTLVDKHCQELGIELEKTVKNSPQSNGVSERHNRTLFDKLRTLLYDSNLPLQCWSELFRTSVFIFNRLPNSYTRKTPFIEFSEGTKPKIEYDFFKRIGSKAYVKITDPQSKFASRIRVGCLVGYTTQSKAYQIYIPESNSFEESRDITFDTTITCPDDIKLHMNKDDIDYFDYDLISQIADDVIDNEEEYLVSEILAESGHGKNKRYLVRWQNTAFGETWEPLKNLENNEQLQIFKNRTNAKKTKDYAFIIHPNIPQTIKEILNGNEIQEWFDAMQDELNSMAENMVWEECTRPTDKNIISCRWVFAKKNDEFGNPVRYRARLVARGFTQEHLIDYDEIFAPTITKDSLRLILAIAAAKNLHMRQYDVKTAFLYGDIDTDVVMEFPDTIERGIDFTKEKKITYQEYKNNSRKCVKLLKGIYGLKQASRLWYKRLSDFLIMKMKFKRSDYDSCLFIKHDKNNELEALLSIYVDDFLLCTRKTEDIAIFTKIISSEFKISDCGTPRLLLGMHIRNELEGIYLDQRLYIRNLLQKYRHTDCNPAMTPMHLNFENLLSENSSPVPVKEFQALIGSFIYLVVCTRLDLSVSVNLLSRVTHCPKKHHLQAAYQILRYLKNTQNKGLFFPKTNNQINIEAYSDSNWANDRSDGKSTTGQIILFNNTPIHWRSFKQKTVATSSVHAEYNALASVGTELLWLSNVLHEILGIKIKKIPVYIDNSGAQTLATHGNYTRQTKHIDTKHHYLTELSERNIIKITHVATTENIADLLTKPLGFEKFNYLNSKYNLLNSREGVE</sequence>
<comment type="caution">
    <text evidence="21">The sequence shown here is derived from an EMBL/GenBank/DDBJ whole genome shotgun (WGS) entry which is preliminary data.</text>
</comment>
<name>A0A816SQS0_9BILA</name>
<evidence type="ECO:0000256" key="5">
    <source>
        <dbReference type="ARBA" id="ARBA00022723"/>
    </source>
</evidence>
<dbReference type="InterPro" id="IPR001584">
    <property type="entry name" value="Integrase_cat-core"/>
</dbReference>
<feature type="domain" description="Integrase catalytic" evidence="20">
    <location>
        <begin position="541"/>
        <end position="717"/>
    </location>
</feature>
<evidence type="ECO:0000256" key="4">
    <source>
        <dbReference type="ARBA" id="ARBA00022722"/>
    </source>
</evidence>
<keyword evidence="17" id="KW-0511">Multifunctional enzyme</keyword>
<evidence type="ECO:0000256" key="1">
    <source>
        <dbReference type="ARBA" id="ARBA00002180"/>
    </source>
</evidence>
<reference evidence="21" key="1">
    <citation type="submission" date="2021-02" db="EMBL/GenBank/DDBJ databases">
        <authorList>
            <person name="Nowell W R."/>
        </authorList>
    </citation>
    <scope>NUCLEOTIDE SEQUENCE</scope>
</reference>
<proteinExistence type="predicted"/>
<dbReference type="InterPro" id="IPR039537">
    <property type="entry name" value="Retrotran_Ty1/copia-like"/>
</dbReference>
<keyword evidence="14" id="KW-0808">Transferase</keyword>
<keyword evidence="15" id="KW-0917">Virion maturation</keyword>
<keyword evidence="14" id="KW-0239">DNA-directed DNA polymerase</keyword>
<dbReference type="PANTHER" id="PTHR42648:SF11">
    <property type="entry name" value="TRANSPOSON TY4-P GAG-POL POLYPROTEIN"/>
    <property type="match status" value="1"/>
</dbReference>
<accession>A0A816SQS0</accession>
<dbReference type="GO" id="GO:0006310">
    <property type="term" value="P:DNA recombination"/>
    <property type="evidence" value="ECO:0007669"/>
    <property type="project" value="UniProtKB-KW"/>
</dbReference>
<evidence type="ECO:0000259" key="19">
    <source>
        <dbReference type="PROSITE" id="PS50013"/>
    </source>
</evidence>
<dbReference type="InterPro" id="IPR045358">
    <property type="entry name" value="Ty3_capsid"/>
</dbReference>
<evidence type="ECO:0000256" key="10">
    <source>
        <dbReference type="ARBA" id="ARBA00022840"/>
    </source>
</evidence>
<feature type="region of interest" description="Disordered" evidence="18">
    <location>
        <begin position="1"/>
        <end position="26"/>
    </location>
</feature>
<feature type="compositionally biased region" description="Polar residues" evidence="18">
    <location>
        <begin position="266"/>
        <end position="279"/>
    </location>
</feature>
<dbReference type="EMBL" id="CAJNRF010007462">
    <property type="protein sequence ID" value="CAF2091611.1"/>
    <property type="molecule type" value="Genomic_DNA"/>
</dbReference>
<dbReference type="InterPro" id="IPR057670">
    <property type="entry name" value="SH3_retrovirus"/>
</dbReference>
<dbReference type="GO" id="GO:0004519">
    <property type="term" value="F:endonuclease activity"/>
    <property type="evidence" value="ECO:0007669"/>
    <property type="project" value="UniProtKB-KW"/>
</dbReference>
<dbReference type="Proteomes" id="UP000663866">
    <property type="component" value="Unassembled WGS sequence"/>
</dbReference>
<organism evidence="21 23">
    <name type="scientific">Rotaria magnacalcarata</name>
    <dbReference type="NCBI Taxonomy" id="392030"/>
    <lineage>
        <taxon>Eukaryota</taxon>
        <taxon>Metazoa</taxon>
        <taxon>Spiralia</taxon>
        <taxon>Gnathifera</taxon>
        <taxon>Rotifera</taxon>
        <taxon>Eurotatoria</taxon>
        <taxon>Bdelloidea</taxon>
        <taxon>Philodinida</taxon>
        <taxon>Philodinidae</taxon>
        <taxon>Rotaria</taxon>
    </lineage>
</organism>
<keyword evidence="24" id="KW-1185">Reference proteome</keyword>
<keyword evidence="3" id="KW-0645">Protease</keyword>
<dbReference type="GO" id="GO:0015074">
    <property type="term" value="P:DNA integration"/>
    <property type="evidence" value="ECO:0007669"/>
    <property type="project" value="UniProtKB-KW"/>
</dbReference>
<feature type="compositionally biased region" description="Polar residues" evidence="18">
    <location>
        <begin position="1"/>
        <end position="12"/>
    </location>
</feature>
<dbReference type="InterPro" id="IPR043502">
    <property type="entry name" value="DNA/RNA_pol_sf"/>
</dbReference>
<evidence type="ECO:0000256" key="17">
    <source>
        <dbReference type="ARBA" id="ARBA00023268"/>
    </source>
</evidence>
<keyword evidence="4" id="KW-0540">Nuclease</keyword>
<protein>
    <submittedName>
        <fullName evidence="21">Uncharacterized protein</fullName>
    </submittedName>
</protein>
<keyword evidence="11" id="KW-0460">Magnesium</keyword>
<dbReference type="GO" id="GO:0046872">
    <property type="term" value="F:metal ion binding"/>
    <property type="evidence" value="ECO:0007669"/>
    <property type="project" value="UniProtKB-KW"/>
</dbReference>
<keyword evidence="12" id="KW-0229">DNA integration</keyword>
<keyword evidence="5" id="KW-0479">Metal-binding</keyword>
<dbReference type="InterPro" id="IPR000953">
    <property type="entry name" value="Chromo/chromo_shadow_dom"/>
</dbReference>
<evidence type="ECO:0000256" key="9">
    <source>
        <dbReference type="ARBA" id="ARBA00022801"/>
    </source>
</evidence>
<evidence type="ECO:0000313" key="22">
    <source>
        <dbReference type="EMBL" id="CAF4131360.1"/>
    </source>
</evidence>
<dbReference type="EMBL" id="CAJOBG010004906">
    <property type="protein sequence ID" value="CAF4131360.1"/>
    <property type="molecule type" value="Genomic_DNA"/>
</dbReference>
<keyword evidence="7" id="KW-0064">Aspartyl protease</keyword>
<evidence type="ECO:0000313" key="24">
    <source>
        <dbReference type="Proteomes" id="UP000663866"/>
    </source>
</evidence>
<dbReference type="Gene3D" id="2.40.50.40">
    <property type="match status" value="1"/>
</dbReference>
<evidence type="ECO:0000256" key="7">
    <source>
        <dbReference type="ARBA" id="ARBA00022750"/>
    </source>
</evidence>
<evidence type="ECO:0000256" key="18">
    <source>
        <dbReference type="SAM" id="MobiDB-lite"/>
    </source>
</evidence>
<evidence type="ECO:0000256" key="12">
    <source>
        <dbReference type="ARBA" id="ARBA00022908"/>
    </source>
</evidence>
<dbReference type="GO" id="GO:0003887">
    <property type="term" value="F:DNA-directed DNA polymerase activity"/>
    <property type="evidence" value="ECO:0007669"/>
    <property type="project" value="UniProtKB-KW"/>
</dbReference>
<feature type="region of interest" description="Disordered" evidence="18">
    <location>
        <begin position="259"/>
        <end position="279"/>
    </location>
</feature>
<dbReference type="PROSITE" id="PS50013">
    <property type="entry name" value="CHROMO_2"/>
    <property type="match status" value="1"/>
</dbReference>
<evidence type="ECO:0000256" key="3">
    <source>
        <dbReference type="ARBA" id="ARBA00022670"/>
    </source>
</evidence>
<dbReference type="SUPFAM" id="SSF56672">
    <property type="entry name" value="DNA/RNA polymerases"/>
    <property type="match status" value="1"/>
</dbReference>
<keyword evidence="16" id="KW-0233">DNA recombination</keyword>
<dbReference type="GO" id="GO:0004190">
    <property type="term" value="F:aspartic-type endopeptidase activity"/>
    <property type="evidence" value="ECO:0007669"/>
    <property type="project" value="UniProtKB-KW"/>
</dbReference>
<evidence type="ECO:0000256" key="6">
    <source>
        <dbReference type="ARBA" id="ARBA00022741"/>
    </source>
</evidence>
<evidence type="ECO:0000259" key="20">
    <source>
        <dbReference type="PROSITE" id="PS50994"/>
    </source>
</evidence>
<dbReference type="PANTHER" id="PTHR42648">
    <property type="entry name" value="TRANSPOSASE, PUTATIVE-RELATED"/>
    <property type="match status" value="1"/>
</dbReference>
<dbReference type="Proteomes" id="UP000663856">
    <property type="component" value="Unassembled WGS sequence"/>
</dbReference>
<dbReference type="Pfam" id="PF25597">
    <property type="entry name" value="SH3_retrovirus"/>
    <property type="match status" value="1"/>
</dbReference>
<comment type="function">
    <text evidence="1">The aspartyl protease (PR) mediates the proteolytic cleavages of the Gag and Gag-Pol polyproteins after assembly of the VLP.</text>
</comment>
<dbReference type="Pfam" id="PF07727">
    <property type="entry name" value="RVT_2"/>
    <property type="match status" value="1"/>
</dbReference>
<dbReference type="InterPro" id="IPR013103">
    <property type="entry name" value="RVT_2"/>
</dbReference>
<evidence type="ECO:0000256" key="13">
    <source>
        <dbReference type="ARBA" id="ARBA00022918"/>
    </source>
</evidence>
<dbReference type="GO" id="GO:0006508">
    <property type="term" value="P:proteolysis"/>
    <property type="evidence" value="ECO:0007669"/>
    <property type="project" value="UniProtKB-KW"/>
</dbReference>
<dbReference type="CDD" id="cd09272">
    <property type="entry name" value="RNase_HI_RT_Ty1"/>
    <property type="match status" value="1"/>
</dbReference>
<dbReference type="InterPro" id="IPR054722">
    <property type="entry name" value="PolX-like_BBD"/>
</dbReference>